<dbReference type="InterPro" id="IPR023296">
    <property type="entry name" value="Glyco_hydro_beta-prop_sf"/>
</dbReference>
<protein>
    <recommendedName>
        <fullName evidence="1">F5/8 type C domain-containing protein</fullName>
    </recommendedName>
</protein>
<dbReference type="Proteomes" id="UP000663889">
    <property type="component" value="Unassembled WGS sequence"/>
</dbReference>
<dbReference type="EMBL" id="CAJNOU010007099">
    <property type="protein sequence ID" value="CAF1518687.1"/>
    <property type="molecule type" value="Genomic_DNA"/>
</dbReference>
<sequence>MFRPSKNTYELFNLDENNHGWERFGENHGDKYAAPGTEFNVYGDGVYISDSPLGPYRYAPNNPISYKSDGFMNGAGHGSTVIGPKNKYWHFASMAVSINVNWERRICMFPIYFDKDRLMYTNTSFDDYPHYTPAIARKMGEFTEWMLISYKKSVKASSYYDKYKPENIVDENVKTFWITEKNDDKQWIEIDLLNIGTVYAIQINYHDYQSNIYGKVKGLYHSYFIEDVPNDYVELDFPQIVRYIRYKNIHVPTPKLSISDLRIFGRGHGQVPAKIKNLVVNRYTDRRDAMITWDQQENCQGYNVLWGIAPDKLYNSWMVYDKNFLELKSLTVDQSYYFSVEAFNENGISERTMIVKSE</sequence>
<dbReference type="InterPro" id="IPR008979">
    <property type="entry name" value="Galactose-bd-like_sf"/>
</dbReference>
<gene>
    <name evidence="2" type="ORF">SEV965_LOCUS36918</name>
</gene>
<accession>A0A815UP02</accession>
<dbReference type="InterPro" id="IPR013783">
    <property type="entry name" value="Ig-like_fold"/>
</dbReference>
<evidence type="ECO:0000313" key="3">
    <source>
        <dbReference type="Proteomes" id="UP000663889"/>
    </source>
</evidence>
<organism evidence="2 3">
    <name type="scientific">Rotaria sordida</name>
    <dbReference type="NCBI Taxonomy" id="392033"/>
    <lineage>
        <taxon>Eukaryota</taxon>
        <taxon>Metazoa</taxon>
        <taxon>Spiralia</taxon>
        <taxon>Gnathifera</taxon>
        <taxon>Rotifera</taxon>
        <taxon>Eurotatoria</taxon>
        <taxon>Bdelloidea</taxon>
        <taxon>Philodinida</taxon>
        <taxon>Philodinidae</taxon>
        <taxon>Rotaria</taxon>
    </lineage>
</organism>
<reference evidence="2" key="1">
    <citation type="submission" date="2021-02" db="EMBL/GenBank/DDBJ databases">
        <authorList>
            <person name="Nowell W R."/>
        </authorList>
    </citation>
    <scope>NUCLEOTIDE SEQUENCE</scope>
</reference>
<dbReference type="Gene3D" id="2.60.40.10">
    <property type="entry name" value="Immunoglobulins"/>
    <property type="match status" value="1"/>
</dbReference>
<proteinExistence type="predicted"/>
<comment type="caution">
    <text evidence="2">The sequence shown here is derived from an EMBL/GenBank/DDBJ whole genome shotgun (WGS) entry which is preliminary data.</text>
</comment>
<dbReference type="SUPFAM" id="SSF49265">
    <property type="entry name" value="Fibronectin type III"/>
    <property type="match status" value="1"/>
</dbReference>
<dbReference type="SUPFAM" id="SSF75005">
    <property type="entry name" value="Arabinanase/levansucrase/invertase"/>
    <property type="match status" value="1"/>
</dbReference>
<dbReference type="InterPro" id="IPR000421">
    <property type="entry name" value="FA58C"/>
</dbReference>
<dbReference type="Gene3D" id="2.115.10.20">
    <property type="entry name" value="Glycosyl hydrolase domain, family 43"/>
    <property type="match status" value="1"/>
</dbReference>
<name>A0A815UP02_9BILA</name>
<dbReference type="Pfam" id="PF00754">
    <property type="entry name" value="F5_F8_type_C"/>
    <property type="match status" value="1"/>
</dbReference>
<dbReference type="Gene3D" id="2.60.120.260">
    <property type="entry name" value="Galactose-binding domain-like"/>
    <property type="match status" value="1"/>
</dbReference>
<dbReference type="InterPro" id="IPR036116">
    <property type="entry name" value="FN3_sf"/>
</dbReference>
<dbReference type="AlphaFoldDB" id="A0A815UP02"/>
<evidence type="ECO:0000313" key="2">
    <source>
        <dbReference type="EMBL" id="CAF1518687.1"/>
    </source>
</evidence>
<evidence type="ECO:0000259" key="1">
    <source>
        <dbReference type="Pfam" id="PF00754"/>
    </source>
</evidence>
<feature type="domain" description="F5/8 type C" evidence="1">
    <location>
        <begin position="154"/>
        <end position="206"/>
    </location>
</feature>
<dbReference type="SUPFAM" id="SSF49785">
    <property type="entry name" value="Galactose-binding domain-like"/>
    <property type="match status" value="1"/>
</dbReference>